<evidence type="ECO:0000313" key="1">
    <source>
        <dbReference type="Proteomes" id="UP000694924"/>
    </source>
</evidence>
<name>A0ABM1J3S3_POLDO</name>
<protein>
    <submittedName>
        <fullName evidence="2">Uncharacterized protein LOC107072043</fullName>
    </submittedName>
</protein>
<keyword evidence="1" id="KW-1185">Reference proteome</keyword>
<dbReference type="GeneID" id="107072043"/>
<dbReference type="Proteomes" id="UP000694924">
    <property type="component" value="Unplaced"/>
</dbReference>
<dbReference type="RefSeq" id="XP_015187110.1">
    <property type="nucleotide sequence ID" value="XM_015331624.1"/>
</dbReference>
<reference evidence="2" key="1">
    <citation type="submission" date="2025-08" db="UniProtKB">
        <authorList>
            <consortium name="RefSeq"/>
        </authorList>
    </citation>
    <scope>IDENTIFICATION</scope>
    <source>
        <tissue evidence="2">Whole body</tissue>
    </source>
</reference>
<proteinExistence type="predicted"/>
<sequence length="394" mass="43512">MKCCQANPYQACINYISGIHGDPSSVKTHIGTPIGLPQFGIGSYDTSRIIYDPSNGNSRLETGRGDYSTSSINHGTSIPFGLPQSQFGSYGTSSITYDTPNPYRTPNIVSGIHTPFEDIRYGTPLQRRLKDQLPADPISLALAYQNLVAPKIYYNKGKKSVSEGSLSFGHRTLPIELKKEKKLIDVPEEKLVTVDRPIMELKLSRANSIMIGDDDDDDDDEENDTFAELEAMEREHLKQREQLDRVASNFLSYGSNPFRDVGYRPIDVDAVKPNIAINAPSLNLQGVDQRIVSNGEENGIGGKLIGPNIGYRSKVGCGPSGPPLPGYIPGSVIVQQQIEMEEPQENEQIDMDSYNYNVDNDETDEQVERNSGLGIIARLRNAAQKNRISSLCFH</sequence>
<gene>
    <name evidence="2" type="primary">LOC107072043</name>
</gene>
<accession>A0ABM1J3S3</accession>
<evidence type="ECO:0000313" key="2">
    <source>
        <dbReference type="RefSeq" id="XP_015187110.1"/>
    </source>
</evidence>
<organism evidence="1 2">
    <name type="scientific">Polistes dominula</name>
    <name type="common">European paper wasp</name>
    <name type="synonym">Vespa dominula</name>
    <dbReference type="NCBI Taxonomy" id="743375"/>
    <lineage>
        <taxon>Eukaryota</taxon>
        <taxon>Metazoa</taxon>
        <taxon>Ecdysozoa</taxon>
        <taxon>Arthropoda</taxon>
        <taxon>Hexapoda</taxon>
        <taxon>Insecta</taxon>
        <taxon>Pterygota</taxon>
        <taxon>Neoptera</taxon>
        <taxon>Endopterygota</taxon>
        <taxon>Hymenoptera</taxon>
        <taxon>Apocrita</taxon>
        <taxon>Aculeata</taxon>
        <taxon>Vespoidea</taxon>
        <taxon>Vespidae</taxon>
        <taxon>Polistinae</taxon>
        <taxon>Polistini</taxon>
        <taxon>Polistes</taxon>
    </lineage>
</organism>